<dbReference type="OrthoDB" id="10253744at2759"/>
<dbReference type="STRING" id="857342.A0A2T3BAW0"/>
<organism evidence="3 4">
    <name type="scientific">Amorphotheca resinae ATCC 22711</name>
    <dbReference type="NCBI Taxonomy" id="857342"/>
    <lineage>
        <taxon>Eukaryota</taxon>
        <taxon>Fungi</taxon>
        <taxon>Dikarya</taxon>
        <taxon>Ascomycota</taxon>
        <taxon>Pezizomycotina</taxon>
        <taxon>Leotiomycetes</taxon>
        <taxon>Helotiales</taxon>
        <taxon>Amorphothecaceae</taxon>
        <taxon>Amorphotheca</taxon>
    </lineage>
</organism>
<gene>
    <name evidence="3" type="ORF">M430DRAFT_16179</name>
</gene>
<dbReference type="EMBL" id="KZ679007">
    <property type="protein sequence ID" value="PSS25461.1"/>
    <property type="molecule type" value="Genomic_DNA"/>
</dbReference>
<dbReference type="SUPFAM" id="SSF52833">
    <property type="entry name" value="Thioredoxin-like"/>
    <property type="match status" value="1"/>
</dbReference>
<name>A0A2T3BAW0_AMORE</name>
<accession>A0A2T3BAW0</accession>
<dbReference type="PANTHER" id="PTHR31902">
    <property type="entry name" value="ACTIN PATCHES DISTAL PROTEIN 1"/>
    <property type="match status" value="1"/>
</dbReference>
<dbReference type="InterPro" id="IPR009737">
    <property type="entry name" value="Aim32/Apd1-like"/>
</dbReference>
<sequence length="301" mass="33025">MPEGLEIDHSKPLNGTMAAYAEQVLICTGKDDWMSKIEEENSGDNLAADIKELLGRGGVYSDPYHNVAVANASFPSSVPKREEVQTTSVYLLPSFKYIPFLPRVSFDSVQALVKGYILPTKLNPANEGLSPIHRDRLLRSEEQQQFLYGVQDVKDVMVLICGHGGRDMRCGITGPILRDEFEKFLPRVGLSVQKAAVEISQGENGEAVTSPGPEEPARTARVGLISHIGGHKFAGNVIVYLPPGMKTADGEKHPLEGCGIWYGRVEPKHVQGIVEETVLGGKVIEEHFRGGITRDREILRL</sequence>
<comment type="similarity">
    <text evidence="1">Belongs to the AIM32 family.</text>
</comment>
<dbReference type="InterPro" id="IPR036249">
    <property type="entry name" value="Thioredoxin-like_sf"/>
</dbReference>
<keyword evidence="4" id="KW-1185">Reference proteome</keyword>
<dbReference type="CDD" id="cd03062">
    <property type="entry name" value="TRX_Fd_Sucrase"/>
    <property type="match status" value="1"/>
</dbReference>
<dbReference type="Proteomes" id="UP000241818">
    <property type="component" value="Unassembled WGS sequence"/>
</dbReference>
<protein>
    <recommendedName>
        <fullName evidence="2">Altered inheritance of mitochondria protein 32</fullName>
    </recommendedName>
</protein>
<dbReference type="GeneID" id="36571491"/>
<proteinExistence type="inferred from homology"/>
<dbReference type="Gene3D" id="3.40.30.10">
    <property type="entry name" value="Glutaredoxin"/>
    <property type="match status" value="1"/>
</dbReference>
<dbReference type="RefSeq" id="XP_024724060.1">
    <property type="nucleotide sequence ID" value="XM_024863410.1"/>
</dbReference>
<reference evidence="3 4" key="1">
    <citation type="journal article" date="2018" name="New Phytol.">
        <title>Comparative genomics and transcriptomics depict ericoid mycorrhizal fungi as versatile saprotrophs and plant mutualists.</title>
        <authorList>
            <person name="Martino E."/>
            <person name="Morin E."/>
            <person name="Grelet G.A."/>
            <person name="Kuo A."/>
            <person name="Kohler A."/>
            <person name="Daghino S."/>
            <person name="Barry K.W."/>
            <person name="Cichocki N."/>
            <person name="Clum A."/>
            <person name="Dockter R.B."/>
            <person name="Hainaut M."/>
            <person name="Kuo R.C."/>
            <person name="LaButti K."/>
            <person name="Lindahl B.D."/>
            <person name="Lindquist E.A."/>
            <person name="Lipzen A."/>
            <person name="Khouja H.R."/>
            <person name="Magnuson J."/>
            <person name="Murat C."/>
            <person name="Ohm R.A."/>
            <person name="Singer S.W."/>
            <person name="Spatafora J.W."/>
            <person name="Wang M."/>
            <person name="Veneault-Fourrey C."/>
            <person name="Henrissat B."/>
            <person name="Grigoriev I.V."/>
            <person name="Martin F.M."/>
            <person name="Perotto S."/>
        </authorList>
    </citation>
    <scope>NUCLEOTIDE SEQUENCE [LARGE SCALE GENOMIC DNA]</scope>
    <source>
        <strain evidence="3 4">ATCC 22711</strain>
    </source>
</reference>
<evidence type="ECO:0000256" key="1">
    <source>
        <dbReference type="ARBA" id="ARBA00038208"/>
    </source>
</evidence>
<dbReference type="PANTHER" id="PTHR31902:SF7">
    <property type="entry name" value="ALTERED INHERITANCE OF MITOCHONDRIA PROTEIN 32"/>
    <property type="match status" value="1"/>
</dbReference>
<dbReference type="AlphaFoldDB" id="A0A2T3BAW0"/>
<dbReference type="Pfam" id="PF06999">
    <property type="entry name" value="Suc_Fer-like"/>
    <property type="match status" value="1"/>
</dbReference>
<dbReference type="InParanoid" id="A0A2T3BAW0"/>
<evidence type="ECO:0000256" key="2">
    <source>
        <dbReference type="ARBA" id="ARBA00040895"/>
    </source>
</evidence>
<evidence type="ECO:0000313" key="3">
    <source>
        <dbReference type="EMBL" id="PSS25461.1"/>
    </source>
</evidence>
<evidence type="ECO:0000313" key="4">
    <source>
        <dbReference type="Proteomes" id="UP000241818"/>
    </source>
</evidence>